<accession>A0ABW5JMH6</accession>
<dbReference type="Pfam" id="PF02870">
    <property type="entry name" value="Methyltransf_1N"/>
    <property type="match status" value="1"/>
</dbReference>
<dbReference type="HAMAP" id="MF_00772">
    <property type="entry name" value="OGT"/>
    <property type="match status" value="1"/>
</dbReference>
<gene>
    <name evidence="11" type="ORF">ACFSVN_09500</name>
</gene>
<dbReference type="CDD" id="cd06445">
    <property type="entry name" value="ATase"/>
    <property type="match status" value="1"/>
</dbReference>
<dbReference type="Gene3D" id="3.30.160.70">
    <property type="entry name" value="Methylated DNA-protein cysteine methyltransferase domain"/>
    <property type="match status" value="1"/>
</dbReference>
<comment type="similarity">
    <text evidence="8">Belongs to the MGMT family.</text>
</comment>
<dbReference type="InterPro" id="IPR001497">
    <property type="entry name" value="MethylDNA_cys_MeTrfase_AS"/>
</dbReference>
<comment type="catalytic activity">
    <reaction evidence="1 8">
        <text>a 4-O-methyl-thymidine in DNA + L-cysteinyl-[protein] = a thymidine in DNA + S-methyl-L-cysteinyl-[protein]</text>
        <dbReference type="Rhea" id="RHEA:53428"/>
        <dbReference type="Rhea" id="RHEA-COMP:10131"/>
        <dbReference type="Rhea" id="RHEA-COMP:10132"/>
        <dbReference type="Rhea" id="RHEA-COMP:13555"/>
        <dbReference type="Rhea" id="RHEA-COMP:13556"/>
        <dbReference type="ChEBI" id="CHEBI:29950"/>
        <dbReference type="ChEBI" id="CHEBI:82612"/>
        <dbReference type="ChEBI" id="CHEBI:137386"/>
        <dbReference type="ChEBI" id="CHEBI:137387"/>
        <dbReference type="EC" id="2.1.1.63"/>
    </reaction>
</comment>
<feature type="domain" description="Methylguanine DNA methyltransferase ribonuclease-like" evidence="10">
    <location>
        <begin position="3"/>
        <end position="63"/>
    </location>
</feature>
<evidence type="ECO:0000256" key="2">
    <source>
        <dbReference type="ARBA" id="ARBA00022490"/>
    </source>
</evidence>
<dbReference type="GO" id="GO:0032259">
    <property type="term" value="P:methylation"/>
    <property type="evidence" value="ECO:0007669"/>
    <property type="project" value="UniProtKB-KW"/>
</dbReference>
<dbReference type="PROSITE" id="PS00374">
    <property type="entry name" value="MGMT"/>
    <property type="match status" value="1"/>
</dbReference>
<proteinExistence type="inferred from homology"/>
<dbReference type="InterPro" id="IPR023546">
    <property type="entry name" value="MGMT"/>
</dbReference>
<dbReference type="Pfam" id="PF01035">
    <property type="entry name" value="DNA_binding_1"/>
    <property type="match status" value="1"/>
</dbReference>
<evidence type="ECO:0000256" key="3">
    <source>
        <dbReference type="ARBA" id="ARBA00022603"/>
    </source>
</evidence>
<comment type="function">
    <text evidence="8">Involved in the cellular defense against the biological effects of O6-methylguanine (O6-MeG) and O4-methylthymine (O4-MeT) in DNA. Repairs the methylated nucleobase in DNA by stoichiometrically transferring the methyl group to a cysteine residue in the enzyme. This is a suicide reaction: the enzyme is irreversibly inactivated.</text>
</comment>
<dbReference type="SUPFAM" id="SSF53155">
    <property type="entry name" value="Methylated DNA-protein cysteine methyltransferase domain"/>
    <property type="match status" value="1"/>
</dbReference>
<evidence type="ECO:0000256" key="6">
    <source>
        <dbReference type="ARBA" id="ARBA00023204"/>
    </source>
</evidence>
<comment type="catalytic activity">
    <reaction evidence="7 8">
        <text>a 6-O-methyl-2'-deoxyguanosine in DNA + L-cysteinyl-[protein] = S-methyl-L-cysteinyl-[protein] + a 2'-deoxyguanosine in DNA</text>
        <dbReference type="Rhea" id="RHEA:24000"/>
        <dbReference type="Rhea" id="RHEA-COMP:10131"/>
        <dbReference type="Rhea" id="RHEA-COMP:10132"/>
        <dbReference type="Rhea" id="RHEA-COMP:11367"/>
        <dbReference type="Rhea" id="RHEA-COMP:11368"/>
        <dbReference type="ChEBI" id="CHEBI:29950"/>
        <dbReference type="ChEBI" id="CHEBI:82612"/>
        <dbReference type="ChEBI" id="CHEBI:85445"/>
        <dbReference type="ChEBI" id="CHEBI:85448"/>
        <dbReference type="EC" id="2.1.1.63"/>
    </reaction>
</comment>
<keyword evidence="3 8" id="KW-0489">Methyltransferase</keyword>
<evidence type="ECO:0000256" key="1">
    <source>
        <dbReference type="ARBA" id="ARBA00001286"/>
    </source>
</evidence>
<dbReference type="InterPro" id="IPR036217">
    <property type="entry name" value="MethylDNA_cys_MeTrfase_DNAb"/>
</dbReference>
<dbReference type="RefSeq" id="WP_390301528.1">
    <property type="nucleotide sequence ID" value="NZ_JBHULI010000024.1"/>
</dbReference>
<dbReference type="Gene3D" id="1.10.10.10">
    <property type="entry name" value="Winged helix-like DNA-binding domain superfamily/Winged helix DNA-binding domain"/>
    <property type="match status" value="1"/>
</dbReference>
<evidence type="ECO:0000259" key="10">
    <source>
        <dbReference type="Pfam" id="PF02870"/>
    </source>
</evidence>
<dbReference type="InterPro" id="IPR008332">
    <property type="entry name" value="MethylG_MeTrfase_N"/>
</dbReference>
<dbReference type="EC" id="2.1.1.63" evidence="8"/>
<dbReference type="EMBL" id="JBHULI010000024">
    <property type="protein sequence ID" value="MFD2532678.1"/>
    <property type="molecule type" value="Genomic_DNA"/>
</dbReference>
<evidence type="ECO:0000256" key="5">
    <source>
        <dbReference type="ARBA" id="ARBA00022763"/>
    </source>
</evidence>
<dbReference type="SUPFAM" id="SSF46767">
    <property type="entry name" value="Methylated DNA-protein cysteine methyltransferase, C-terminal domain"/>
    <property type="match status" value="1"/>
</dbReference>
<comment type="caution">
    <text evidence="11">The sequence shown here is derived from an EMBL/GenBank/DDBJ whole genome shotgun (WGS) entry which is preliminary data.</text>
</comment>
<keyword evidence="6 8" id="KW-0234">DNA repair</keyword>
<keyword evidence="2 8" id="KW-0963">Cytoplasm</keyword>
<dbReference type="InterPro" id="IPR036388">
    <property type="entry name" value="WH-like_DNA-bd_sf"/>
</dbReference>
<reference evidence="12" key="1">
    <citation type="journal article" date="2019" name="Int. J. Syst. Evol. Microbiol.">
        <title>The Global Catalogue of Microorganisms (GCM) 10K type strain sequencing project: providing services to taxonomists for standard genome sequencing and annotation.</title>
        <authorList>
            <consortium name="The Broad Institute Genomics Platform"/>
            <consortium name="The Broad Institute Genome Sequencing Center for Infectious Disease"/>
            <person name="Wu L."/>
            <person name="Ma J."/>
        </authorList>
    </citation>
    <scope>NUCLEOTIDE SEQUENCE [LARGE SCALE GENOMIC DNA]</scope>
    <source>
        <strain evidence="12">KCTC 52042</strain>
    </source>
</reference>
<comment type="subcellular location">
    <subcellularLocation>
        <location evidence="8">Cytoplasm</location>
    </subcellularLocation>
</comment>
<evidence type="ECO:0000256" key="8">
    <source>
        <dbReference type="HAMAP-Rule" id="MF_00772"/>
    </source>
</evidence>
<keyword evidence="4 8" id="KW-0808">Transferase</keyword>
<name>A0ABW5JMH6_9BACT</name>
<keyword evidence="5 8" id="KW-0227">DNA damage</keyword>
<dbReference type="InterPro" id="IPR036631">
    <property type="entry name" value="MGMT_N_sf"/>
</dbReference>
<evidence type="ECO:0000256" key="4">
    <source>
        <dbReference type="ARBA" id="ARBA00022679"/>
    </source>
</evidence>
<feature type="active site" description="Nucleophile; methyl group acceptor" evidence="8">
    <location>
        <position position="120"/>
    </location>
</feature>
<keyword evidence="12" id="KW-1185">Reference proteome</keyword>
<sequence>MTYVSYLESPIGYLRILSNGSGITEIKFMDFDGPEDPDVHTESAKTQLREYFQGNRTAFQLELLPDGTKFEQQVWKQLLEIPQGSTTSYGAIAKKVGDEKASQAVGRTNGKNPIAIVIPCHRVVGSDQKLTGYAGGLERKEWLLKHEGALLL</sequence>
<dbReference type="PANTHER" id="PTHR10815:SF5">
    <property type="entry name" value="METHYLATED-DNA--PROTEIN-CYSTEINE METHYLTRANSFERASE"/>
    <property type="match status" value="1"/>
</dbReference>
<dbReference type="InterPro" id="IPR014048">
    <property type="entry name" value="MethylDNA_cys_MeTrfase_DNA-bd"/>
</dbReference>
<evidence type="ECO:0000313" key="12">
    <source>
        <dbReference type="Proteomes" id="UP001597460"/>
    </source>
</evidence>
<dbReference type="Proteomes" id="UP001597460">
    <property type="component" value="Unassembled WGS sequence"/>
</dbReference>
<feature type="domain" description="Methylated-DNA-[protein]-cysteine S-methyltransferase DNA binding" evidence="9">
    <location>
        <begin position="69"/>
        <end position="149"/>
    </location>
</feature>
<evidence type="ECO:0000313" key="11">
    <source>
        <dbReference type="EMBL" id="MFD2532678.1"/>
    </source>
</evidence>
<dbReference type="GO" id="GO:0003908">
    <property type="term" value="F:methylated-DNA-[protein]-cysteine S-methyltransferase activity"/>
    <property type="evidence" value="ECO:0007669"/>
    <property type="project" value="UniProtKB-EC"/>
</dbReference>
<evidence type="ECO:0000259" key="9">
    <source>
        <dbReference type="Pfam" id="PF01035"/>
    </source>
</evidence>
<evidence type="ECO:0000256" key="7">
    <source>
        <dbReference type="ARBA" id="ARBA00049348"/>
    </source>
</evidence>
<dbReference type="NCBIfam" id="TIGR00589">
    <property type="entry name" value="ogt"/>
    <property type="match status" value="1"/>
</dbReference>
<comment type="miscellaneous">
    <text evidence="8">This enzyme catalyzes only one turnover and therefore is not strictly catalytic. According to one definition, an enzyme is a biocatalyst that acts repeatedly and over many reaction cycles.</text>
</comment>
<protein>
    <recommendedName>
        <fullName evidence="8">Methylated-DNA--protein-cysteine methyltransferase</fullName>
        <ecNumber evidence="8">2.1.1.63</ecNumber>
    </recommendedName>
    <alternativeName>
        <fullName evidence="8">6-O-methylguanine-DNA methyltransferase</fullName>
        <shortName evidence="8">MGMT</shortName>
    </alternativeName>
    <alternativeName>
        <fullName evidence="8">O-6-methylguanine-DNA-alkyltransferase</fullName>
    </alternativeName>
</protein>
<organism evidence="11 12">
    <name type="scientific">Gracilimonas halophila</name>
    <dbReference type="NCBI Taxonomy" id="1834464"/>
    <lineage>
        <taxon>Bacteria</taxon>
        <taxon>Pseudomonadati</taxon>
        <taxon>Balneolota</taxon>
        <taxon>Balneolia</taxon>
        <taxon>Balneolales</taxon>
        <taxon>Balneolaceae</taxon>
        <taxon>Gracilimonas</taxon>
    </lineage>
</organism>
<dbReference type="PANTHER" id="PTHR10815">
    <property type="entry name" value="METHYLATED-DNA--PROTEIN-CYSTEINE METHYLTRANSFERASE"/>
    <property type="match status" value="1"/>
</dbReference>